<feature type="region of interest" description="Disordered" evidence="1">
    <location>
        <begin position="40"/>
        <end position="101"/>
    </location>
</feature>
<dbReference type="EMBL" id="SRLO01000151">
    <property type="protein sequence ID" value="TNN71347.1"/>
    <property type="molecule type" value="Genomic_DNA"/>
</dbReference>
<protein>
    <submittedName>
        <fullName evidence="2">Uncharacterized protein</fullName>
    </submittedName>
</protein>
<dbReference type="AlphaFoldDB" id="A0A4Z2I063"/>
<keyword evidence="3" id="KW-1185">Reference proteome</keyword>
<dbReference type="Proteomes" id="UP000314294">
    <property type="component" value="Unassembled WGS sequence"/>
</dbReference>
<feature type="compositionally biased region" description="Basic and acidic residues" evidence="1">
    <location>
        <begin position="60"/>
        <end position="71"/>
    </location>
</feature>
<sequence>MPSMFASLHRCSLFILLESNGQERASSLRRHIPLNQQTEQFISSTHHRLRRQQTTGTGSRKRESTGTREVRSGMYKGGAEYDDGESSEGRWTKGNLRTRTH</sequence>
<name>A0A4Z2I063_9TELE</name>
<evidence type="ECO:0000313" key="3">
    <source>
        <dbReference type="Proteomes" id="UP000314294"/>
    </source>
</evidence>
<accession>A0A4Z2I063</accession>
<organism evidence="2 3">
    <name type="scientific">Liparis tanakae</name>
    <name type="common">Tanaka's snailfish</name>
    <dbReference type="NCBI Taxonomy" id="230148"/>
    <lineage>
        <taxon>Eukaryota</taxon>
        <taxon>Metazoa</taxon>
        <taxon>Chordata</taxon>
        <taxon>Craniata</taxon>
        <taxon>Vertebrata</taxon>
        <taxon>Euteleostomi</taxon>
        <taxon>Actinopterygii</taxon>
        <taxon>Neopterygii</taxon>
        <taxon>Teleostei</taxon>
        <taxon>Neoteleostei</taxon>
        <taxon>Acanthomorphata</taxon>
        <taxon>Eupercaria</taxon>
        <taxon>Perciformes</taxon>
        <taxon>Cottioidei</taxon>
        <taxon>Cottales</taxon>
        <taxon>Liparidae</taxon>
        <taxon>Liparis</taxon>
    </lineage>
</organism>
<evidence type="ECO:0000256" key="1">
    <source>
        <dbReference type="SAM" id="MobiDB-lite"/>
    </source>
</evidence>
<reference evidence="2 3" key="1">
    <citation type="submission" date="2019-03" db="EMBL/GenBank/DDBJ databases">
        <title>First draft genome of Liparis tanakae, snailfish: a comprehensive survey of snailfish specific genes.</title>
        <authorList>
            <person name="Kim W."/>
            <person name="Song I."/>
            <person name="Jeong J.-H."/>
            <person name="Kim D."/>
            <person name="Kim S."/>
            <person name="Ryu S."/>
            <person name="Song J.Y."/>
            <person name="Lee S.K."/>
        </authorList>
    </citation>
    <scope>NUCLEOTIDE SEQUENCE [LARGE SCALE GENOMIC DNA]</scope>
    <source>
        <tissue evidence="2">Muscle</tissue>
    </source>
</reference>
<evidence type="ECO:0000313" key="2">
    <source>
        <dbReference type="EMBL" id="TNN71347.1"/>
    </source>
</evidence>
<comment type="caution">
    <text evidence="2">The sequence shown here is derived from an EMBL/GenBank/DDBJ whole genome shotgun (WGS) entry which is preliminary data.</text>
</comment>
<gene>
    <name evidence="2" type="ORF">EYF80_018425</name>
</gene>
<proteinExistence type="predicted"/>